<proteinExistence type="predicted"/>
<sequence>MGLLIFYSLIGGVFSLIGGLLLLLNYKLVQRLITPLLSFAAGAFLGAALLDLLPEALETALKPQPILLALLIGFVTWFIMERLIMTYFLKHQASQEAHSDHTESLPALLILGDSLHNFLDGIVIALAYVANPALGLTTTLAVAAHEIPQEIGDFSVLLYRGWPKRRVIFINVLQSLLTVPGVILGFYLGQALALQLPFLLAAAAGIFIYLAASDIIPEIHHRAGHKQFFPVVLPLLLSLSLIGLLTF</sequence>
<evidence type="ECO:0000256" key="4">
    <source>
        <dbReference type="ARBA" id="ARBA00023136"/>
    </source>
</evidence>
<organism evidence="6 7">
    <name type="scientific">Candidatus Beckwithbacteria bacterium RIFCSPHIGHO2_12_FULL_47_17</name>
    <dbReference type="NCBI Taxonomy" id="1797460"/>
    <lineage>
        <taxon>Bacteria</taxon>
        <taxon>Candidatus Beckwithiibacteriota</taxon>
    </lineage>
</organism>
<accession>A0A1F5DNG7</accession>
<dbReference type="GO" id="GO:0005385">
    <property type="term" value="F:zinc ion transmembrane transporter activity"/>
    <property type="evidence" value="ECO:0007669"/>
    <property type="project" value="TreeGrafter"/>
</dbReference>
<feature type="transmembrane region" description="Helical" evidence="5">
    <location>
        <begin position="228"/>
        <end position="246"/>
    </location>
</feature>
<gene>
    <name evidence="6" type="ORF">A3E73_02905</name>
</gene>
<evidence type="ECO:0000256" key="3">
    <source>
        <dbReference type="ARBA" id="ARBA00022989"/>
    </source>
</evidence>
<dbReference type="Pfam" id="PF02535">
    <property type="entry name" value="Zip"/>
    <property type="match status" value="2"/>
</dbReference>
<name>A0A1F5DNG7_9BACT</name>
<evidence type="ECO:0000256" key="1">
    <source>
        <dbReference type="ARBA" id="ARBA00004141"/>
    </source>
</evidence>
<feature type="transmembrane region" description="Helical" evidence="5">
    <location>
        <begin position="167"/>
        <end position="188"/>
    </location>
</feature>
<dbReference type="GO" id="GO:0030003">
    <property type="term" value="P:intracellular monoatomic cation homeostasis"/>
    <property type="evidence" value="ECO:0007669"/>
    <property type="project" value="TreeGrafter"/>
</dbReference>
<dbReference type="InterPro" id="IPR003689">
    <property type="entry name" value="ZIP"/>
</dbReference>
<evidence type="ECO:0000313" key="7">
    <source>
        <dbReference type="Proteomes" id="UP000176791"/>
    </source>
</evidence>
<keyword evidence="4 5" id="KW-0472">Membrane</keyword>
<dbReference type="InterPro" id="IPR050799">
    <property type="entry name" value="ZIP_Transporter"/>
</dbReference>
<dbReference type="Proteomes" id="UP000176791">
    <property type="component" value="Unassembled WGS sequence"/>
</dbReference>
<protein>
    <recommendedName>
        <fullName evidence="8">ZIP zinc transporter</fullName>
    </recommendedName>
</protein>
<dbReference type="GO" id="GO:0005886">
    <property type="term" value="C:plasma membrane"/>
    <property type="evidence" value="ECO:0007669"/>
    <property type="project" value="TreeGrafter"/>
</dbReference>
<evidence type="ECO:0008006" key="8">
    <source>
        <dbReference type="Google" id="ProtNLM"/>
    </source>
</evidence>
<dbReference type="GO" id="GO:0140410">
    <property type="term" value="F:monoatomic cation:bicarbonate symporter activity"/>
    <property type="evidence" value="ECO:0007669"/>
    <property type="project" value="TreeGrafter"/>
</dbReference>
<evidence type="ECO:0000313" key="6">
    <source>
        <dbReference type="EMBL" id="OGD56566.1"/>
    </source>
</evidence>
<feature type="transmembrane region" description="Helical" evidence="5">
    <location>
        <begin position="36"/>
        <end position="54"/>
    </location>
</feature>
<dbReference type="EMBL" id="MEZN01000013">
    <property type="protein sequence ID" value="OGD56566.1"/>
    <property type="molecule type" value="Genomic_DNA"/>
</dbReference>
<keyword evidence="2 5" id="KW-0812">Transmembrane</keyword>
<dbReference type="PANTHER" id="PTHR12191:SF31">
    <property type="entry name" value="IP18018P"/>
    <property type="match status" value="1"/>
</dbReference>
<dbReference type="GO" id="GO:0071578">
    <property type="term" value="P:zinc ion import across plasma membrane"/>
    <property type="evidence" value="ECO:0007669"/>
    <property type="project" value="TreeGrafter"/>
</dbReference>
<dbReference type="PANTHER" id="PTHR12191">
    <property type="entry name" value="SOLUTE CARRIER FAMILY 39"/>
    <property type="match status" value="1"/>
</dbReference>
<comment type="subcellular location">
    <subcellularLocation>
        <location evidence="1">Membrane</location>
        <topology evidence="1">Multi-pass membrane protein</topology>
    </subcellularLocation>
</comment>
<feature type="transmembrane region" description="Helical" evidence="5">
    <location>
        <begin position="194"/>
        <end position="216"/>
    </location>
</feature>
<comment type="caution">
    <text evidence="6">The sequence shown here is derived from an EMBL/GenBank/DDBJ whole genome shotgun (WGS) entry which is preliminary data.</text>
</comment>
<dbReference type="STRING" id="1797460.A3E73_02905"/>
<keyword evidence="3 5" id="KW-1133">Transmembrane helix</keyword>
<reference evidence="6 7" key="1">
    <citation type="journal article" date="2016" name="Nat. Commun.">
        <title>Thousands of microbial genomes shed light on interconnected biogeochemical processes in an aquifer system.</title>
        <authorList>
            <person name="Anantharaman K."/>
            <person name="Brown C.T."/>
            <person name="Hug L.A."/>
            <person name="Sharon I."/>
            <person name="Castelle C.J."/>
            <person name="Probst A.J."/>
            <person name="Thomas B.C."/>
            <person name="Singh A."/>
            <person name="Wilkins M.J."/>
            <person name="Karaoz U."/>
            <person name="Brodie E.L."/>
            <person name="Williams K.H."/>
            <person name="Hubbard S.S."/>
            <person name="Banfield J.F."/>
        </authorList>
    </citation>
    <scope>NUCLEOTIDE SEQUENCE [LARGE SCALE GENOMIC DNA]</scope>
</reference>
<feature type="transmembrane region" description="Helical" evidence="5">
    <location>
        <begin position="6"/>
        <end position="24"/>
    </location>
</feature>
<evidence type="ECO:0000256" key="5">
    <source>
        <dbReference type="SAM" id="Phobius"/>
    </source>
</evidence>
<feature type="transmembrane region" description="Helical" evidence="5">
    <location>
        <begin position="66"/>
        <end position="89"/>
    </location>
</feature>
<dbReference type="AlphaFoldDB" id="A0A1F5DNG7"/>
<evidence type="ECO:0000256" key="2">
    <source>
        <dbReference type="ARBA" id="ARBA00022692"/>
    </source>
</evidence>